<feature type="domain" description="HTH-type transcriptional regulator Rgg C-terminal" evidence="1">
    <location>
        <begin position="1"/>
        <end position="77"/>
    </location>
</feature>
<reference evidence="2 3" key="1">
    <citation type="submission" date="2015-08" db="EMBL/GenBank/DDBJ databases">
        <title>Complete genome sequence of Lactobacillus helveticus CAUH18, a probiotic strain originated from koumiss.</title>
        <authorList>
            <person name="Yang Y."/>
            <person name="Hao Y."/>
        </authorList>
    </citation>
    <scope>NUCLEOTIDE SEQUENCE [LARGE SCALE GENOMIC DNA]</scope>
    <source>
        <strain evidence="2 3">CAUH18</strain>
    </source>
</reference>
<name>A0AAC8W7G3_LACHE</name>
<evidence type="ECO:0000313" key="2">
    <source>
        <dbReference type="EMBL" id="ALI51906.1"/>
    </source>
</evidence>
<dbReference type="AlphaFoldDB" id="A0AAC8W7G3"/>
<dbReference type="EMBL" id="CP012381">
    <property type="protein sequence ID" value="ALI51906.1"/>
    <property type="molecule type" value="Genomic_DNA"/>
</dbReference>
<sequence>MLIILIENNDLKDTKLYIKVLEENIDNPDFLFYRSVYLFLINFIEYKNLGEEKYLSKCKKVIEAFENFEMNAYADELANFLKEHK</sequence>
<dbReference type="InterPro" id="IPR010057">
    <property type="entry name" value="Transcription_activator_Rgg_C"/>
</dbReference>
<proteinExistence type="predicted"/>
<accession>A0AAC8W7G3</accession>
<organism evidence="2 3">
    <name type="scientific">Lactobacillus helveticus</name>
    <name type="common">Lactobacillus suntoryeus</name>
    <dbReference type="NCBI Taxonomy" id="1587"/>
    <lineage>
        <taxon>Bacteria</taxon>
        <taxon>Bacillati</taxon>
        <taxon>Bacillota</taxon>
        <taxon>Bacilli</taxon>
        <taxon>Lactobacillales</taxon>
        <taxon>Lactobacillaceae</taxon>
        <taxon>Lactobacillus</taxon>
    </lineage>
</organism>
<evidence type="ECO:0000313" key="3">
    <source>
        <dbReference type="Proteomes" id="UP000063930"/>
    </source>
</evidence>
<evidence type="ECO:0000259" key="1">
    <source>
        <dbReference type="Pfam" id="PF21259"/>
    </source>
</evidence>
<dbReference type="Pfam" id="PF21259">
    <property type="entry name" value="Rgg_C"/>
    <property type="match status" value="1"/>
</dbReference>
<dbReference type="Proteomes" id="UP000063930">
    <property type="component" value="Chromosome"/>
</dbReference>
<gene>
    <name evidence="2" type="ORF">ALV80_01295</name>
</gene>
<protein>
    <recommendedName>
        <fullName evidence="1">HTH-type transcriptional regulator Rgg C-terminal domain-containing protein</fullName>
    </recommendedName>
</protein>